<dbReference type="EMBL" id="CP030850">
    <property type="protein sequence ID" value="AXE21160.1"/>
    <property type="molecule type" value="Genomic_DNA"/>
</dbReference>
<proteinExistence type="predicted"/>
<reference evidence="2 3" key="1">
    <citation type="submission" date="2018-07" db="EMBL/GenBank/DDBJ databases">
        <title>Genome sequencing of Runella.</title>
        <authorList>
            <person name="Baek M.-G."/>
            <person name="Yi H."/>
        </authorList>
    </citation>
    <scope>NUCLEOTIDE SEQUENCE [LARGE SCALE GENOMIC DNA]</scope>
    <source>
        <strain evidence="2 3">HYN0085</strain>
    </source>
</reference>
<dbReference type="Proteomes" id="UP000251993">
    <property type="component" value="Chromosome"/>
</dbReference>
<gene>
    <name evidence="2" type="ORF">DR864_27200</name>
</gene>
<feature type="transmembrane region" description="Helical" evidence="1">
    <location>
        <begin position="21"/>
        <end position="40"/>
    </location>
</feature>
<dbReference type="AlphaFoldDB" id="A0A344TR89"/>
<sequence>MNKLSLLERFNAPMPKFFQTIFKIGAVAVAIGVGLGAAQESLLEQGIPVPEWVAYVVSAVGTITSLLAKFTIRLDK</sequence>
<evidence type="ECO:0000313" key="3">
    <source>
        <dbReference type="Proteomes" id="UP000251993"/>
    </source>
</evidence>
<accession>A0A344TR89</accession>
<evidence type="ECO:0000313" key="2">
    <source>
        <dbReference type="EMBL" id="AXE21160.1"/>
    </source>
</evidence>
<keyword evidence="1" id="KW-0472">Membrane</keyword>
<protein>
    <recommendedName>
        <fullName evidence="4">Holin</fullName>
    </recommendedName>
</protein>
<keyword evidence="3" id="KW-1185">Reference proteome</keyword>
<name>A0A344TR89_9BACT</name>
<evidence type="ECO:0008006" key="4">
    <source>
        <dbReference type="Google" id="ProtNLM"/>
    </source>
</evidence>
<dbReference type="KEGG" id="run:DR864_27200"/>
<keyword evidence="1" id="KW-0812">Transmembrane</keyword>
<dbReference type="RefSeq" id="WP_114069921.1">
    <property type="nucleotide sequence ID" value="NZ_CP030850.1"/>
</dbReference>
<keyword evidence="1" id="KW-1133">Transmembrane helix</keyword>
<feature type="transmembrane region" description="Helical" evidence="1">
    <location>
        <begin position="52"/>
        <end position="72"/>
    </location>
</feature>
<organism evidence="2 3">
    <name type="scientific">Runella rosea</name>
    <dbReference type="NCBI Taxonomy" id="2259595"/>
    <lineage>
        <taxon>Bacteria</taxon>
        <taxon>Pseudomonadati</taxon>
        <taxon>Bacteroidota</taxon>
        <taxon>Cytophagia</taxon>
        <taxon>Cytophagales</taxon>
        <taxon>Spirosomataceae</taxon>
        <taxon>Runella</taxon>
    </lineage>
</organism>
<dbReference type="OrthoDB" id="9878502at2"/>
<evidence type="ECO:0000256" key="1">
    <source>
        <dbReference type="SAM" id="Phobius"/>
    </source>
</evidence>